<comment type="caution">
    <text evidence="2">The sequence shown here is derived from an EMBL/GenBank/DDBJ whole genome shotgun (WGS) entry which is preliminary data.</text>
</comment>
<dbReference type="Proteomes" id="UP001430953">
    <property type="component" value="Unassembled WGS sequence"/>
</dbReference>
<dbReference type="Pfam" id="PF00109">
    <property type="entry name" value="ketoacyl-synt"/>
    <property type="match status" value="1"/>
</dbReference>
<evidence type="ECO:0000259" key="1">
    <source>
        <dbReference type="Pfam" id="PF00109"/>
    </source>
</evidence>
<accession>A0AAW2FZW8</accession>
<evidence type="ECO:0000313" key="3">
    <source>
        <dbReference type="Proteomes" id="UP001430953"/>
    </source>
</evidence>
<keyword evidence="3" id="KW-1185">Reference proteome</keyword>
<proteinExistence type="predicted"/>
<dbReference type="EMBL" id="JADYXP020000007">
    <property type="protein sequence ID" value="KAL0120431.1"/>
    <property type="molecule type" value="Genomic_DNA"/>
</dbReference>
<dbReference type="GO" id="GO:0016746">
    <property type="term" value="F:acyltransferase activity"/>
    <property type="evidence" value="ECO:0007669"/>
    <property type="project" value="InterPro"/>
</dbReference>
<organism evidence="2 3">
    <name type="scientific">Cardiocondyla obscurior</name>
    <dbReference type="NCBI Taxonomy" id="286306"/>
    <lineage>
        <taxon>Eukaryota</taxon>
        <taxon>Metazoa</taxon>
        <taxon>Ecdysozoa</taxon>
        <taxon>Arthropoda</taxon>
        <taxon>Hexapoda</taxon>
        <taxon>Insecta</taxon>
        <taxon>Pterygota</taxon>
        <taxon>Neoptera</taxon>
        <taxon>Endopterygota</taxon>
        <taxon>Hymenoptera</taxon>
        <taxon>Apocrita</taxon>
        <taxon>Aculeata</taxon>
        <taxon>Formicoidea</taxon>
        <taxon>Formicidae</taxon>
        <taxon>Myrmicinae</taxon>
        <taxon>Cardiocondyla</taxon>
    </lineage>
</organism>
<evidence type="ECO:0000313" key="2">
    <source>
        <dbReference type="EMBL" id="KAL0120431.1"/>
    </source>
</evidence>
<protein>
    <recommendedName>
        <fullName evidence="1">Beta-ketoacyl synthase-like N-terminal domain-containing protein</fullName>
    </recommendedName>
</protein>
<dbReference type="Gene3D" id="3.40.47.10">
    <property type="match status" value="1"/>
</dbReference>
<name>A0AAW2FZW8_9HYME</name>
<feature type="domain" description="Beta-ketoacyl synthase-like N-terminal" evidence="1">
    <location>
        <begin position="14"/>
        <end position="54"/>
    </location>
</feature>
<dbReference type="AlphaFoldDB" id="A0AAW2FZW8"/>
<reference evidence="2 3" key="1">
    <citation type="submission" date="2023-03" db="EMBL/GenBank/DDBJ databases">
        <title>High recombination rates correlate with genetic variation in Cardiocondyla obscurior ants.</title>
        <authorList>
            <person name="Errbii M."/>
        </authorList>
    </citation>
    <scope>NUCLEOTIDE SEQUENCE [LARGE SCALE GENOMIC DNA]</scope>
    <source>
        <strain evidence="2">Alpha-2009</strain>
        <tissue evidence="2">Whole body</tissue>
    </source>
</reference>
<dbReference type="InterPro" id="IPR016039">
    <property type="entry name" value="Thiolase-like"/>
</dbReference>
<dbReference type="InterPro" id="IPR014030">
    <property type="entry name" value="Ketoacyl_synth_N"/>
</dbReference>
<gene>
    <name evidence="2" type="ORF">PUN28_008257</name>
</gene>
<sequence length="67" mass="7633">MNQLNLYSSDDSKEEIVISGIAGRFPNSNNLKEFQDNLCNKKDLGSSGHGRWNNYILISFKNKILKN</sequence>